<keyword evidence="1" id="KW-1133">Transmembrane helix</keyword>
<comment type="caution">
    <text evidence="3">The sequence shown here is derived from an EMBL/GenBank/DDBJ whole genome shotgun (WGS) entry which is preliminary data.</text>
</comment>
<evidence type="ECO:0000313" key="3">
    <source>
        <dbReference type="EMBL" id="MCZ4222281.1"/>
    </source>
</evidence>
<dbReference type="InterPro" id="IPR054331">
    <property type="entry name" value="LiaF_TM"/>
</dbReference>
<reference evidence="3" key="1">
    <citation type="submission" date="2022-12" db="EMBL/GenBank/DDBJ databases">
        <title>Genome sequence of SJ11.</title>
        <authorList>
            <person name="Woo H."/>
        </authorList>
    </citation>
    <scope>NUCLEOTIDE SEQUENCE</scope>
    <source>
        <strain evidence="3">SJ11</strain>
    </source>
</reference>
<evidence type="ECO:0000256" key="1">
    <source>
        <dbReference type="SAM" id="Phobius"/>
    </source>
</evidence>
<accession>A0ABT4KTM6</accession>
<feature type="transmembrane region" description="Helical" evidence="1">
    <location>
        <begin position="12"/>
        <end position="32"/>
    </location>
</feature>
<dbReference type="Proteomes" id="UP001144341">
    <property type="component" value="Unassembled WGS sequence"/>
</dbReference>
<sequence>MENSNDNITVNRSGRMLSGLVIVLIGLAFLLNNMGFDIPHWVFSWHTFLIVIGIFVGVRRNFKGAGWLIMILIGAYFTIDDITGIDFDASKYALGVGLVILGGYLIIKPKGSCKSRKRNRFSEGFDADGNVNPIQDKHVNSQDFVEATAVFGASNQVVYSKNFKGGDITVVFGGADINLTQADFLENAVFDITAIFGGVKLIVPPNWIIKTNGTPIFGSIEDKRGHLIPTGEIQKTLIIDGTVMFGGIEIKSF</sequence>
<name>A0ABT4KTM6_9SPHI</name>
<evidence type="ECO:0000313" key="4">
    <source>
        <dbReference type="Proteomes" id="UP001144341"/>
    </source>
</evidence>
<feature type="transmembrane region" description="Helical" evidence="1">
    <location>
        <begin position="38"/>
        <end position="58"/>
    </location>
</feature>
<dbReference type="EMBL" id="JAPWGL010000001">
    <property type="protein sequence ID" value="MCZ4222281.1"/>
    <property type="molecule type" value="Genomic_DNA"/>
</dbReference>
<dbReference type="Pfam" id="PF22570">
    <property type="entry name" value="LiaF-TM"/>
    <property type="match status" value="1"/>
</dbReference>
<keyword evidence="1" id="KW-0472">Membrane</keyword>
<evidence type="ECO:0000259" key="2">
    <source>
        <dbReference type="Pfam" id="PF22570"/>
    </source>
</evidence>
<keyword evidence="1" id="KW-0812">Transmembrane</keyword>
<proteinExistence type="predicted"/>
<keyword evidence="4" id="KW-1185">Reference proteome</keyword>
<feature type="domain" description="LiaF transmembrane" evidence="2">
    <location>
        <begin position="18"/>
        <end position="110"/>
    </location>
</feature>
<gene>
    <name evidence="3" type="ORF">O0931_03125</name>
</gene>
<dbReference type="RefSeq" id="WP_269414090.1">
    <property type="nucleotide sequence ID" value="NZ_JAPWGL010000001.1"/>
</dbReference>
<organism evidence="3 4">
    <name type="scientific">Pedobacter rhodius</name>
    <dbReference type="NCBI Taxonomy" id="3004098"/>
    <lineage>
        <taxon>Bacteria</taxon>
        <taxon>Pseudomonadati</taxon>
        <taxon>Bacteroidota</taxon>
        <taxon>Sphingobacteriia</taxon>
        <taxon>Sphingobacteriales</taxon>
        <taxon>Sphingobacteriaceae</taxon>
        <taxon>Pedobacter</taxon>
    </lineage>
</organism>
<feature type="transmembrane region" description="Helical" evidence="1">
    <location>
        <begin position="65"/>
        <end position="83"/>
    </location>
</feature>
<feature type="transmembrane region" description="Helical" evidence="1">
    <location>
        <begin position="89"/>
        <end position="107"/>
    </location>
</feature>
<dbReference type="PANTHER" id="PTHR40763">
    <property type="entry name" value="MEMBRANE PROTEIN-RELATED"/>
    <property type="match status" value="1"/>
</dbReference>
<dbReference type="PANTHER" id="PTHR40763:SF5">
    <property type="entry name" value="MEMBRANE PROTEIN"/>
    <property type="match status" value="1"/>
</dbReference>
<protein>
    <submittedName>
        <fullName evidence="3">LiaF-related protein</fullName>
    </submittedName>
</protein>